<proteinExistence type="inferred from homology"/>
<feature type="transmembrane region" description="Helical" evidence="4">
    <location>
        <begin position="21"/>
        <end position="46"/>
    </location>
</feature>
<dbReference type="PANTHER" id="PTHR30290:SF9">
    <property type="entry name" value="OLIGOPEPTIDE-BINDING PROTEIN APPA"/>
    <property type="match status" value="1"/>
</dbReference>
<dbReference type="InterPro" id="IPR030678">
    <property type="entry name" value="Peptide/Ni-bd"/>
</dbReference>
<keyword evidence="4" id="KW-0812">Transmembrane</keyword>
<dbReference type="Gene3D" id="3.40.190.10">
    <property type="entry name" value="Periplasmic binding protein-like II"/>
    <property type="match status" value="1"/>
</dbReference>
<keyword evidence="2" id="KW-0813">Transport</keyword>
<keyword evidence="4" id="KW-1133">Transmembrane helix</keyword>
<evidence type="ECO:0000256" key="4">
    <source>
        <dbReference type="SAM" id="Phobius"/>
    </source>
</evidence>
<sequence>MQYKEDNKYMQLLSNYWRRCFAIPRSGSLTGIALTFVCAILCAIALSGCNPAQFKSQAASVNQVVLSVLSDPKTFNPVLSTESPNIFGLTFEGLTTQNGITAMVEPGLAESWKISEDKLRFIFTLRPDLKWSDGQPLTADDVVFTYNELYYNEKIPTSARDTLRIGKSGALAQVRKLDDRRVEFILPEPFAPFLRTTSQEILPAHILRSTLKEESDGNLRFLSTWNTNTPPEKIIGNGPYQLAGYTTSERLFFQKNPYYWRKDAQGNSQPYIERVVWEIVESQDTSLLKFRSGNLDSISVSPDNFELLKQEENRNNFTIYNGGQAPGTTFMAFNLNQGRNADTQKPVVDPIKLRWFSNVAFRQAVAYSLNRDRMINNTFRGLGAPQNSHLSIQSPYYLSPEKGLPVYDYNPEKAKELLLSAGFKYNERNELLDQDGNRVRFTLITNAGNKIREAMGAQIKQDLSEIGITVDFQPIAFNAMVAKLTDSLDWECHLIGFTGGVEPNNGANLWAPDGRLHVFNQSRQPGQTPLVGRKIADWEQKLGDLYVQGAQELDEEKRKAIYSEAQKLVQEYLPVIHLVNPLSMSAVRDRIQGVQYSAIGGAFWNIYELTISE</sequence>
<name>A0AAU8JGK8_9CYAN</name>
<evidence type="ECO:0000256" key="3">
    <source>
        <dbReference type="ARBA" id="ARBA00022729"/>
    </source>
</evidence>
<dbReference type="GO" id="GO:0015833">
    <property type="term" value="P:peptide transport"/>
    <property type="evidence" value="ECO:0007669"/>
    <property type="project" value="TreeGrafter"/>
</dbReference>
<evidence type="ECO:0000259" key="5">
    <source>
        <dbReference type="Pfam" id="PF00496"/>
    </source>
</evidence>
<keyword evidence="4" id="KW-0472">Membrane</keyword>
<dbReference type="CDD" id="cd08500">
    <property type="entry name" value="PBP2_NikA_DppA_OppA_like_4"/>
    <property type="match status" value="1"/>
</dbReference>
<accession>A0AAU8JGK8</accession>
<keyword evidence="3" id="KW-0732">Signal</keyword>
<reference evidence="6" key="1">
    <citation type="submission" date="2024-07" db="EMBL/GenBank/DDBJ databases">
        <authorList>
            <person name="Kim Y.J."/>
            <person name="Jeong J.Y."/>
        </authorList>
    </citation>
    <scope>NUCLEOTIDE SEQUENCE</scope>
    <source>
        <strain evidence="6">GIHE-MW2</strain>
    </source>
</reference>
<evidence type="ECO:0000256" key="2">
    <source>
        <dbReference type="ARBA" id="ARBA00022448"/>
    </source>
</evidence>
<evidence type="ECO:0000313" key="6">
    <source>
        <dbReference type="EMBL" id="XCM37957.1"/>
    </source>
</evidence>
<evidence type="ECO:0000256" key="1">
    <source>
        <dbReference type="ARBA" id="ARBA00005695"/>
    </source>
</evidence>
<dbReference type="Pfam" id="PF00496">
    <property type="entry name" value="SBP_bac_5"/>
    <property type="match status" value="1"/>
</dbReference>
<dbReference type="PIRSF" id="PIRSF002741">
    <property type="entry name" value="MppA"/>
    <property type="match status" value="1"/>
</dbReference>
<protein>
    <submittedName>
        <fullName evidence="6">ABC transporter substrate-binding protein</fullName>
    </submittedName>
</protein>
<dbReference type="InterPro" id="IPR039424">
    <property type="entry name" value="SBP_5"/>
</dbReference>
<comment type="similarity">
    <text evidence="1">Belongs to the bacterial solute-binding protein 5 family.</text>
</comment>
<dbReference type="Gene3D" id="3.90.76.10">
    <property type="entry name" value="Dipeptide-binding Protein, Domain 1"/>
    <property type="match status" value="1"/>
</dbReference>
<dbReference type="EMBL" id="CP159837">
    <property type="protein sequence ID" value="XCM37957.1"/>
    <property type="molecule type" value="Genomic_DNA"/>
</dbReference>
<dbReference type="GO" id="GO:0043190">
    <property type="term" value="C:ATP-binding cassette (ABC) transporter complex"/>
    <property type="evidence" value="ECO:0007669"/>
    <property type="project" value="InterPro"/>
</dbReference>
<dbReference type="Gene3D" id="3.10.105.10">
    <property type="entry name" value="Dipeptide-binding Protein, Domain 3"/>
    <property type="match status" value="1"/>
</dbReference>
<dbReference type="RefSeq" id="WP_354635667.1">
    <property type="nucleotide sequence ID" value="NZ_CP159837.1"/>
</dbReference>
<dbReference type="PANTHER" id="PTHR30290">
    <property type="entry name" value="PERIPLASMIC BINDING COMPONENT OF ABC TRANSPORTER"/>
    <property type="match status" value="1"/>
</dbReference>
<dbReference type="GO" id="GO:1904680">
    <property type="term" value="F:peptide transmembrane transporter activity"/>
    <property type="evidence" value="ECO:0007669"/>
    <property type="project" value="TreeGrafter"/>
</dbReference>
<organism evidence="6">
    <name type="scientific">Planktothricoides raciborskii GIHE-MW2</name>
    <dbReference type="NCBI Taxonomy" id="2792601"/>
    <lineage>
        <taxon>Bacteria</taxon>
        <taxon>Bacillati</taxon>
        <taxon>Cyanobacteriota</taxon>
        <taxon>Cyanophyceae</taxon>
        <taxon>Oscillatoriophycideae</taxon>
        <taxon>Oscillatoriales</taxon>
        <taxon>Oscillatoriaceae</taxon>
        <taxon>Planktothricoides</taxon>
    </lineage>
</organism>
<gene>
    <name evidence="6" type="ORF">ABWT76_000769</name>
</gene>
<dbReference type="AlphaFoldDB" id="A0AAU8JGK8"/>
<dbReference type="InterPro" id="IPR000914">
    <property type="entry name" value="SBP_5_dom"/>
</dbReference>
<dbReference type="SUPFAM" id="SSF53850">
    <property type="entry name" value="Periplasmic binding protein-like II"/>
    <property type="match status" value="1"/>
</dbReference>
<feature type="domain" description="Solute-binding protein family 5" evidence="5">
    <location>
        <begin position="104"/>
        <end position="500"/>
    </location>
</feature>
<dbReference type="GO" id="GO:0042597">
    <property type="term" value="C:periplasmic space"/>
    <property type="evidence" value="ECO:0007669"/>
    <property type="project" value="UniProtKB-ARBA"/>
</dbReference>